<dbReference type="Proteomes" id="UP000001318">
    <property type="component" value="Plasmid pCSL1"/>
</dbReference>
<keyword evidence="1" id="KW-0614">Plasmid</keyword>
<keyword evidence="2" id="KW-1185">Reference proteome</keyword>
<evidence type="ECO:0000313" key="2">
    <source>
        <dbReference type="Proteomes" id="UP000001318"/>
    </source>
</evidence>
<sequence length="177" mass="19851">MQFWASSNPDIDDNKIRHADADEHNWQAIADAVVAVGNALASRSWTFDADSPLYADLDLPDYPGELSQIEQDIVRSWFNYWEAVRFDPWDLQPENGRHRLWRTLPHFGTALIPICGSALGYATPENVAALGPSWPQDFARQLYLLRTSSAFDGTDAVNVQFEASMVDASQGRLPPLM</sequence>
<proteinExistence type="predicted"/>
<accession>B0RJ64</accession>
<dbReference type="EMBL" id="AM849036">
    <property type="protein sequence ID" value="CAQ03254.1"/>
    <property type="molecule type" value="Genomic_DNA"/>
</dbReference>
<name>B0RJ64_CLASE</name>
<evidence type="ECO:0000313" key="1">
    <source>
        <dbReference type="EMBL" id="CAQ03254.1"/>
    </source>
</evidence>
<reference evidence="1 2" key="1">
    <citation type="journal article" date="2008" name="J. Bacteriol.">
        <title>Genome of the actinomycete plant pathogen Clavibacter michiganensis subsp. sepedonicus suggests recent niche adaptation.</title>
        <authorList>
            <person name="Bentley S.D."/>
            <person name="Corton C."/>
            <person name="Brown S.E."/>
            <person name="Barron A."/>
            <person name="Clark L."/>
            <person name="Doggett J."/>
            <person name="Harris B."/>
            <person name="Ormond D."/>
            <person name="Quail M.A."/>
            <person name="May G."/>
            <person name="Francis D."/>
            <person name="Knudson D."/>
            <person name="Parkhill J."/>
            <person name="Ishimaru C.A."/>
        </authorList>
    </citation>
    <scope>NUCLEOTIDE SEQUENCE [LARGE SCALE GENOMIC DNA]</scope>
    <source>
        <strain evidence="2">ATCC 33113 / DSM 20744 / JCM 9667 / LMG 2889 / ICMP 2535 / C-1</strain>
    </source>
</reference>
<dbReference type="eggNOG" id="ENOG5033EGV">
    <property type="taxonomic scope" value="Bacteria"/>
</dbReference>
<dbReference type="KEGG" id="cms:pCSL0007"/>
<dbReference type="AlphaFoldDB" id="B0RJ64"/>
<protein>
    <submittedName>
        <fullName evidence="1">Uncharacterized protein</fullName>
    </submittedName>
</protein>
<gene>
    <name evidence="1" type="ordered locus">pCSL0007</name>
</gene>
<organism evidence="1 2">
    <name type="scientific">Clavibacter sepedonicus</name>
    <name type="common">Clavibacter michiganensis subsp. sepedonicus</name>
    <dbReference type="NCBI Taxonomy" id="31964"/>
    <lineage>
        <taxon>Bacteria</taxon>
        <taxon>Bacillati</taxon>
        <taxon>Actinomycetota</taxon>
        <taxon>Actinomycetes</taxon>
        <taxon>Micrococcales</taxon>
        <taxon>Microbacteriaceae</taxon>
        <taxon>Clavibacter</taxon>
    </lineage>
</organism>
<dbReference type="HOGENOM" id="CLU_1515307_0_0_11"/>
<geneLocation type="plasmid" evidence="1 2">
    <name>pCSL1</name>
</geneLocation>